<evidence type="ECO:0000256" key="9">
    <source>
        <dbReference type="ARBA" id="ARBA00030409"/>
    </source>
</evidence>
<dbReference type="SUPFAM" id="SSF56104">
    <property type="entry name" value="SAICAR synthase-like"/>
    <property type="match status" value="1"/>
</dbReference>
<evidence type="ECO:0000256" key="8">
    <source>
        <dbReference type="ARBA" id="ARBA00022840"/>
    </source>
</evidence>
<dbReference type="EMBL" id="JADAQX010000249">
    <property type="protein sequence ID" value="KAF8821035.1"/>
    <property type="molecule type" value="Genomic_DNA"/>
</dbReference>
<organism evidence="11 12">
    <name type="scientific">Cardiosporidium cionae</name>
    <dbReference type="NCBI Taxonomy" id="476202"/>
    <lineage>
        <taxon>Eukaryota</taxon>
        <taxon>Sar</taxon>
        <taxon>Alveolata</taxon>
        <taxon>Apicomplexa</taxon>
        <taxon>Aconoidasida</taxon>
        <taxon>Nephromycida</taxon>
        <taxon>Cardiosporidium</taxon>
    </lineage>
</organism>
<gene>
    <name evidence="11" type="primary">purC</name>
    <name evidence="11" type="ORF">IE077_004391</name>
</gene>
<dbReference type="Pfam" id="PF01259">
    <property type="entry name" value="SAICAR_synt"/>
    <property type="match status" value="1"/>
</dbReference>
<evidence type="ECO:0000256" key="4">
    <source>
        <dbReference type="ARBA" id="ARBA00012329"/>
    </source>
</evidence>
<dbReference type="CDD" id="cd01414">
    <property type="entry name" value="SAICAR_synt_Sc"/>
    <property type="match status" value="1"/>
</dbReference>
<dbReference type="EC" id="6.3.2.6" evidence="3"/>
<evidence type="ECO:0000256" key="6">
    <source>
        <dbReference type="ARBA" id="ARBA00022741"/>
    </source>
</evidence>
<accession>A0ABQ7JBJ9</accession>
<dbReference type="SUPFAM" id="SSF52255">
    <property type="entry name" value="N5-CAIR mutase (phosphoribosylaminoimidazole carboxylase, PurE)"/>
    <property type="match status" value="1"/>
</dbReference>
<dbReference type="PANTHER" id="PTHR43700">
    <property type="entry name" value="PHOSPHORIBOSYLAMINOIMIDAZOLE-SUCCINOCARBOXAMIDE SYNTHASE"/>
    <property type="match status" value="1"/>
</dbReference>
<dbReference type="InterPro" id="IPR028923">
    <property type="entry name" value="SAICAR_synt/ADE2_N"/>
</dbReference>
<proteinExistence type="predicted"/>
<protein>
    <recommendedName>
        <fullName evidence="9">SAICAR synthetase</fullName>
        <ecNumber evidence="4">4.1.1.21</ecNumber>
        <ecNumber evidence="3">6.3.2.6</ecNumber>
    </recommendedName>
</protein>
<dbReference type="PANTHER" id="PTHR43700:SF1">
    <property type="entry name" value="PHOSPHORIBOSYLAMINOIMIDAZOLE-SUCCINOCARBOXAMIDE SYNTHASE"/>
    <property type="match status" value="1"/>
</dbReference>
<keyword evidence="8" id="KW-0067">ATP-binding</keyword>
<comment type="pathway">
    <text evidence="1">Purine metabolism; IMP biosynthesis via de novo pathway; 5-amino-1-(5-phospho-D-ribosyl)imidazole-4-carboxamide from 5-amino-1-(5-phospho-D-ribosyl)imidazole-4-carboxylate: step 1/2.</text>
</comment>
<dbReference type="Pfam" id="PF00731">
    <property type="entry name" value="AIRC"/>
    <property type="match status" value="1"/>
</dbReference>
<feature type="domain" description="PurE" evidence="10">
    <location>
        <begin position="336"/>
        <end position="477"/>
    </location>
</feature>
<dbReference type="Gene3D" id="3.30.470.20">
    <property type="entry name" value="ATP-grasp fold, B domain"/>
    <property type="match status" value="1"/>
</dbReference>
<name>A0ABQ7JBJ9_9APIC</name>
<dbReference type="Proteomes" id="UP000823046">
    <property type="component" value="Unassembled WGS sequence"/>
</dbReference>
<evidence type="ECO:0000256" key="2">
    <source>
        <dbReference type="ARBA" id="ARBA00004747"/>
    </source>
</evidence>
<comment type="caution">
    <text evidence="11">The sequence shown here is derived from an EMBL/GenBank/DDBJ whole genome shotgun (WGS) entry which is preliminary data.</text>
</comment>
<evidence type="ECO:0000256" key="7">
    <source>
        <dbReference type="ARBA" id="ARBA00022755"/>
    </source>
</evidence>
<evidence type="ECO:0000256" key="3">
    <source>
        <dbReference type="ARBA" id="ARBA00012217"/>
    </source>
</evidence>
<dbReference type="SMART" id="SM01001">
    <property type="entry name" value="AIRC"/>
    <property type="match status" value="1"/>
</dbReference>
<evidence type="ECO:0000256" key="1">
    <source>
        <dbReference type="ARBA" id="ARBA00004672"/>
    </source>
</evidence>
<dbReference type="InterPro" id="IPR000031">
    <property type="entry name" value="PurE_dom"/>
</dbReference>
<dbReference type="Gene3D" id="3.30.200.20">
    <property type="entry name" value="Phosphorylase Kinase, domain 1"/>
    <property type="match status" value="1"/>
</dbReference>
<evidence type="ECO:0000259" key="10">
    <source>
        <dbReference type="SMART" id="SM01001"/>
    </source>
</evidence>
<sequence length="484" mass="54371">MFDRVSAFDSMLDSLIPFKGQILNRLSAWNFNRTRDIVPNAFLDIQPDPNVLVQKRVTPFLVEFIVRGYLWGSMAAGYEAKRRTFCGVAYPDGLMRYQKFAHPIVTPTSKGELGEKDEEMTMEEVELLIGKEATKTATEYALALFERGTTLALNGKMIFIDTKYEFGVDENGKIYVIDEVNTPDSSRLCDVSEYTEKYDEIKKLYATGQFSTVSALLKAYPALKIKEYSKQYVRDLLIEQGYTGGSPPSLTKEQKEVLPRFDDCYFTIIYALASSLWNLSNPWKLAAISLVIECCLRYIQVYERITQELWTFPSRDVLPQQRLVSNLIKHGNIKGCCTVILGGSNSDASHLENIKEKINNFGIPSAIRICSAHKQPQKLARLVDYYNRSITPLLFVCCAGGTDALSGTVSYLSMFPAVTSPPDGLNQTCLSNPPGSSNAFILKADNVAKFALQMFSHLREDYRSTLKSSIKAKIDSLEKADVYV</sequence>
<keyword evidence="12" id="KW-1185">Reference proteome</keyword>
<keyword evidence="7" id="KW-0658">Purine biosynthesis</keyword>
<evidence type="ECO:0000313" key="12">
    <source>
        <dbReference type="Proteomes" id="UP000823046"/>
    </source>
</evidence>
<evidence type="ECO:0000256" key="5">
    <source>
        <dbReference type="ARBA" id="ARBA00022598"/>
    </source>
</evidence>
<evidence type="ECO:0000313" key="11">
    <source>
        <dbReference type="EMBL" id="KAF8821035.1"/>
    </source>
</evidence>
<comment type="pathway">
    <text evidence="2">Purine metabolism; IMP biosynthesis via de novo pathway; 5-amino-1-(5-phospho-D-ribosyl)imidazole-4-carboxylate from 5-amino-1-(5-phospho-D-ribosyl)imidazole (carboxylase route): step 1/1.</text>
</comment>
<reference evidence="11 12" key="1">
    <citation type="journal article" date="2020" name="bioRxiv">
        <title>Metabolic contributions of an alphaproteobacterial endosymbiont in the apicomplexan Cardiosporidium cionae.</title>
        <authorList>
            <person name="Hunter E.S."/>
            <person name="Paight C.J."/>
            <person name="Lane C.E."/>
        </authorList>
    </citation>
    <scope>NUCLEOTIDE SEQUENCE [LARGE SCALE GENOMIC DNA]</scope>
    <source>
        <strain evidence="11">ESH_2018</strain>
    </source>
</reference>
<dbReference type="EC" id="4.1.1.21" evidence="4"/>
<keyword evidence="6" id="KW-0547">Nucleotide-binding</keyword>
<keyword evidence="5" id="KW-0436">Ligase</keyword>
<dbReference type="Gene3D" id="3.40.50.1970">
    <property type="match status" value="1"/>
</dbReference>